<protein>
    <submittedName>
        <fullName evidence="1">Uncharacterized protein</fullName>
    </submittedName>
</protein>
<sequence length="207" mass="21947">MPRANVIASTSCATGTLRICTFKICSRPFTSGKLTTTCRSKRPGRVKAGSSTSGRLVAAITITPSLPLKPSISTNIWFKVCSRSSCPPPKPAPRWRPTASISSIKIKQGAFFLACSNISRTRDAPTPTNISTKSEPEIVKNGTFASPAIARASKVLPVPGGPTIRIPFGILPPKFWNLFGSRKKSTISPTSSFASSQPATSAKVTLI</sequence>
<name>A0A2S9S060_HAEIF</name>
<accession>A0A2S9S060</accession>
<dbReference type="EMBL" id="MZHU01000059">
    <property type="protein sequence ID" value="PRK64322.1"/>
    <property type="molecule type" value="Genomic_DNA"/>
</dbReference>
<proteinExistence type="predicted"/>
<dbReference type="PANTHER" id="PTHR37449:SF1">
    <property type="entry name" value="OS02G0159950 PROTEIN"/>
    <property type="match status" value="1"/>
</dbReference>
<evidence type="ECO:0000313" key="1">
    <source>
        <dbReference type="EMBL" id="PRK64322.1"/>
    </source>
</evidence>
<gene>
    <name evidence="1" type="ORF">BV163_01491</name>
</gene>
<comment type="caution">
    <text evidence="1">The sequence shown here is derived from an EMBL/GenBank/DDBJ whole genome shotgun (WGS) entry which is preliminary data.</text>
</comment>
<dbReference type="PANTHER" id="PTHR37449">
    <property type="match status" value="1"/>
</dbReference>
<organism evidence="1">
    <name type="scientific">Haemophilus influenzae</name>
    <dbReference type="NCBI Taxonomy" id="727"/>
    <lineage>
        <taxon>Bacteria</taxon>
        <taxon>Pseudomonadati</taxon>
        <taxon>Pseudomonadota</taxon>
        <taxon>Gammaproteobacteria</taxon>
        <taxon>Pasteurellales</taxon>
        <taxon>Pasteurellaceae</taxon>
        <taxon>Haemophilus</taxon>
    </lineage>
</organism>
<reference evidence="1" key="1">
    <citation type="submission" date="2017-02" db="EMBL/GenBank/DDBJ databases">
        <title>Haemophilus influenzae in COPD genome sequencing project.</title>
        <authorList>
            <person name="Murphy T.F."/>
            <person name="Kong Y."/>
            <person name="Nadendla S."/>
            <person name="Tettelin H."/>
            <person name="Pettigrew M."/>
        </authorList>
    </citation>
    <scope>NUCLEOTIDE SEQUENCE [LARGE SCALE GENOMIC DNA]</scope>
    <source>
        <strain evidence="1">84P15H4</strain>
    </source>
</reference>
<dbReference type="AlphaFoldDB" id="A0A2S9S060"/>